<dbReference type="SUPFAM" id="SSF56672">
    <property type="entry name" value="DNA/RNA polymerases"/>
    <property type="match status" value="1"/>
</dbReference>
<evidence type="ECO:0000313" key="4">
    <source>
        <dbReference type="EMBL" id="KAE9092621.1"/>
    </source>
</evidence>
<evidence type="ECO:0000313" key="6">
    <source>
        <dbReference type="EMBL" id="KAE9121770.1"/>
    </source>
</evidence>
<gene>
    <name evidence="10" type="ORF">PF001_g15987</name>
    <name evidence="8" type="ORF">PF002_g20147</name>
    <name evidence="9" type="ORF">PF004_g17192</name>
    <name evidence="7" type="ORF">PF005_g16642</name>
    <name evidence="6" type="ORF">PF006_g17817</name>
    <name evidence="4" type="ORF">PF007_g18417</name>
    <name evidence="2" type="ORF">PF009_g17969</name>
    <name evidence="5" type="ORF">PF010_g16259</name>
    <name evidence="3" type="ORF">PF011_g17121</name>
</gene>
<dbReference type="Proteomes" id="UP000441208">
    <property type="component" value="Unassembled WGS sequence"/>
</dbReference>
<evidence type="ECO:0000313" key="2">
    <source>
        <dbReference type="EMBL" id="KAE8931990.1"/>
    </source>
</evidence>
<dbReference type="EMBL" id="QXGE01001070">
    <property type="protein sequence ID" value="KAE9298330.1"/>
    <property type="molecule type" value="Genomic_DNA"/>
</dbReference>
<evidence type="ECO:0000313" key="17">
    <source>
        <dbReference type="Proteomes" id="UP000460718"/>
    </source>
</evidence>
<evidence type="ECO:0000313" key="3">
    <source>
        <dbReference type="EMBL" id="KAE8993505.1"/>
    </source>
</evidence>
<evidence type="ECO:0000313" key="13">
    <source>
        <dbReference type="Proteomes" id="UP000437068"/>
    </source>
</evidence>
<proteinExistence type="predicted"/>
<evidence type="ECO:0000259" key="1">
    <source>
        <dbReference type="Pfam" id="PF07727"/>
    </source>
</evidence>
<dbReference type="Proteomes" id="UP000460718">
    <property type="component" value="Unassembled WGS sequence"/>
</dbReference>
<dbReference type="EMBL" id="QXGB01001100">
    <property type="protein sequence ID" value="KAE9197117.1"/>
    <property type="molecule type" value="Genomic_DNA"/>
</dbReference>
<dbReference type="Proteomes" id="UP000433483">
    <property type="component" value="Unassembled WGS sequence"/>
</dbReference>
<dbReference type="EMBL" id="QXFZ01001318">
    <property type="protein sequence ID" value="KAE9092621.1"/>
    <property type="molecule type" value="Genomic_DNA"/>
</dbReference>
<dbReference type="EMBL" id="QXFW01001272">
    <property type="protein sequence ID" value="KAE8993505.1"/>
    <property type="molecule type" value="Genomic_DNA"/>
</dbReference>
<dbReference type="InterPro" id="IPR043502">
    <property type="entry name" value="DNA/RNA_pol_sf"/>
</dbReference>
<evidence type="ECO:0000313" key="7">
    <source>
        <dbReference type="EMBL" id="KAE9197117.1"/>
    </source>
</evidence>
<dbReference type="EMBL" id="QXFX01001103">
    <property type="protein sequence ID" value="KAE9096671.1"/>
    <property type="molecule type" value="Genomic_DNA"/>
</dbReference>
<dbReference type="InterPro" id="IPR013103">
    <property type="entry name" value="RVT_2"/>
</dbReference>
<dbReference type="Proteomes" id="UP000440367">
    <property type="component" value="Unassembled WGS sequence"/>
</dbReference>
<dbReference type="EMBL" id="QXGC01001272">
    <property type="protein sequence ID" value="KAE9206808.1"/>
    <property type="molecule type" value="Genomic_DNA"/>
</dbReference>
<evidence type="ECO:0000313" key="16">
    <source>
        <dbReference type="Proteomes" id="UP000441208"/>
    </source>
</evidence>
<evidence type="ECO:0000313" key="19">
    <source>
        <dbReference type="Proteomes" id="UP000488956"/>
    </source>
</evidence>
<evidence type="ECO:0000313" key="18">
    <source>
        <dbReference type="Proteomes" id="UP000476176"/>
    </source>
</evidence>
<dbReference type="Proteomes" id="UP000476176">
    <property type="component" value="Unassembled WGS sequence"/>
</dbReference>
<comment type="caution">
    <text evidence="2">The sequence shown here is derived from an EMBL/GenBank/DDBJ whole genome shotgun (WGS) entry which is preliminary data.</text>
</comment>
<sequence length="174" mass="19632">MRRGTNEIEQCDVDTGFLCGKLEEDIYMELPEGLRELLELSEAEGQDDIVCMLLQSLYGLKQASRVWNETIDKHLKSMGFEPVDTDPYVYPRGERKDECIVCVYVDDMLIASRHKTVIATVKGGIAEGFLLKDTGAEQVGATMIYEDNQGAMALSKNVGYQARTKHNSIRYHFV</sequence>
<organism evidence="2 11">
    <name type="scientific">Phytophthora fragariae</name>
    <dbReference type="NCBI Taxonomy" id="53985"/>
    <lineage>
        <taxon>Eukaryota</taxon>
        <taxon>Sar</taxon>
        <taxon>Stramenopiles</taxon>
        <taxon>Oomycota</taxon>
        <taxon>Peronosporomycetes</taxon>
        <taxon>Peronosporales</taxon>
        <taxon>Peronosporaceae</taxon>
        <taxon>Phytophthora</taxon>
    </lineage>
</organism>
<evidence type="ECO:0000313" key="5">
    <source>
        <dbReference type="EMBL" id="KAE9096671.1"/>
    </source>
</evidence>
<dbReference type="Proteomes" id="UP000488956">
    <property type="component" value="Unassembled WGS sequence"/>
</dbReference>
<accession>A0A6A3EL11</accession>
<reference evidence="11 12" key="1">
    <citation type="submission" date="2018-08" db="EMBL/GenBank/DDBJ databases">
        <title>Genomic investigation of the strawberry pathogen Phytophthora fragariae indicates pathogenicity is determined by transcriptional variation in three key races.</title>
        <authorList>
            <person name="Adams T.M."/>
            <person name="Armitage A.D."/>
            <person name="Sobczyk M.K."/>
            <person name="Bates H.J."/>
            <person name="Dunwell J.M."/>
            <person name="Nellist C.F."/>
            <person name="Harrison R.J."/>
        </authorList>
    </citation>
    <scope>NUCLEOTIDE SEQUENCE [LARGE SCALE GENOMIC DNA]</scope>
    <source>
        <strain evidence="10 13">A4</strain>
        <strain evidence="8 14">BC-1</strain>
        <strain evidence="9 18">BC-23</strain>
        <strain evidence="7 12">NOV-27</strain>
        <strain evidence="6 15">NOV-5</strain>
        <strain evidence="4 16">NOV-71</strain>
        <strain evidence="2 11">NOV-9</strain>
        <strain evidence="5 19">ONT-3</strain>
        <strain evidence="3 17">SCRP245</strain>
    </source>
</reference>
<dbReference type="EMBL" id="QXGD01001443">
    <property type="protein sequence ID" value="KAE9205999.1"/>
    <property type="molecule type" value="Genomic_DNA"/>
</dbReference>
<evidence type="ECO:0000313" key="15">
    <source>
        <dbReference type="Proteomes" id="UP000440732"/>
    </source>
</evidence>
<dbReference type="Proteomes" id="UP000437068">
    <property type="component" value="Unassembled WGS sequence"/>
</dbReference>
<name>A0A6A3EL11_9STRA</name>
<evidence type="ECO:0000313" key="11">
    <source>
        <dbReference type="Proteomes" id="UP000429523"/>
    </source>
</evidence>
<evidence type="ECO:0000313" key="10">
    <source>
        <dbReference type="EMBL" id="KAE9298330.1"/>
    </source>
</evidence>
<dbReference type="Proteomes" id="UP000440732">
    <property type="component" value="Unassembled WGS sequence"/>
</dbReference>
<evidence type="ECO:0000313" key="14">
    <source>
        <dbReference type="Proteomes" id="UP000440367"/>
    </source>
</evidence>
<keyword evidence="12" id="KW-1185">Reference proteome</keyword>
<dbReference type="EMBL" id="QXGA01001340">
    <property type="protein sequence ID" value="KAE9121770.1"/>
    <property type="molecule type" value="Genomic_DNA"/>
</dbReference>
<dbReference type="AlphaFoldDB" id="A0A6A3EL11"/>
<dbReference type="EMBL" id="QXGF01001170">
    <property type="protein sequence ID" value="KAE8931990.1"/>
    <property type="molecule type" value="Genomic_DNA"/>
</dbReference>
<evidence type="ECO:0000313" key="12">
    <source>
        <dbReference type="Proteomes" id="UP000433483"/>
    </source>
</evidence>
<dbReference type="OrthoDB" id="413361at2759"/>
<protein>
    <recommendedName>
        <fullName evidence="1">Reverse transcriptase Ty1/copia-type domain-containing protein</fullName>
    </recommendedName>
</protein>
<feature type="domain" description="Reverse transcriptase Ty1/copia-type" evidence="1">
    <location>
        <begin position="7"/>
        <end position="136"/>
    </location>
</feature>
<evidence type="ECO:0000313" key="9">
    <source>
        <dbReference type="EMBL" id="KAE9206808.1"/>
    </source>
</evidence>
<dbReference type="Pfam" id="PF07727">
    <property type="entry name" value="RVT_2"/>
    <property type="match status" value="1"/>
</dbReference>
<evidence type="ECO:0000313" key="8">
    <source>
        <dbReference type="EMBL" id="KAE9205999.1"/>
    </source>
</evidence>
<dbReference type="Proteomes" id="UP000429523">
    <property type="component" value="Unassembled WGS sequence"/>
</dbReference>